<dbReference type="InterPro" id="IPR047738">
    <property type="entry name" value="SAV_2336-like_N"/>
</dbReference>
<evidence type="ECO:0000313" key="7">
    <source>
        <dbReference type="Proteomes" id="UP001223978"/>
    </source>
</evidence>
<evidence type="ECO:0000256" key="2">
    <source>
        <dbReference type="ARBA" id="ARBA00023015"/>
    </source>
</evidence>
<feature type="domain" description="Protein kinase" evidence="5">
    <location>
        <begin position="709"/>
        <end position="1084"/>
    </location>
</feature>
<dbReference type="NCBIfam" id="NF041121">
    <property type="entry name" value="SAV_2336_NTERM"/>
    <property type="match status" value="1"/>
</dbReference>
<comment type="caution">
    <text evidence="6">The sequence shown here is derived from an EMBL/GenBank/DDBJ whole genome shotgun (WGS) entry which is preliminary data.</text>
</comment>
<evidence type="ECO:0000259" key="5">
    <source>
        <dbReference type="PROSITE" id="PS50011"/>
    </source>
</evidence>
<protein>
    <submittedName>
        <fullName evidence="6">SAV_2336 N-terminal domain-related protein</fullName>
    </submittedName>
</protein>
<dbReference type="Proteomes" id="UP001223978">
    <property type="component" value="Unassembled WGS sequence"/>
</dbReference>
<dbReference type="InterPro" id="IPR023214">
    <property type="entry name" value="HAD_sf"/>
</dbReference>
<dbReference type="PANTHER" id="PTHR35807:SF1">
    <property type="entry name" value="TRANSCRIPTIONAL REGULATOR REDD"/>
    <property type="match status" value="1"/>
</dbReference>
<dbReference type="EMBL" id="JASCIQ010000043">
    <property type="protein sequence ID" value="MDI3408280.1"/>
    <property type="molecule type" value="Genomic_DNA"/>
</dbReference>
<name>A0ABT6SJD3_9ACTN</name>
<keyword evidence="3" id="KW-0804">Transcription</keyword>
<dbReference type="InterPro" id="IPR036388">
    <property type="entry name" value="WH-like_DNA-bd_sf"/>
</dbReference>
<dbReference type="CDD" id="cd01427">
    <property type="entry name" value="HAD_like"/>
    <property type="match status" value="1"/>
</dbReference>
<dbReference type="SMART" id="SM01043">
    <property type="entry name" value="BTAD"/>
    <property type="match status" value="1"/>
</dbReference>
<dbReference type="InterPro" id="IPR000719">
    <property type="entry name" value="Prot_kinase_dom"/>
</dbReference>
<dbReference type="InterPro" id="IPR051677">
    <property type="entry name" value="AfsR-DnrI-RedD_regulator"/>
</dbReference>
<proteinExistence type="predicted"/>
<keyword evidence="7" id="KW-1185">Reference proteome</keyword>
<feature type="region of interest" description="Disordered" evidence="4">
    <location>
        <begin position="48"/>
        <end position="135"/>
    </location>
</feature>
<dbReference type="Pfam" id="PF00702">
    <property type="entry name" value="Hydrolase"/>
    <property type="match status" value="1"/>
</dbReference>
<dbReference type="Gene3D" id="1.25.40.10">
    <property type="entry name" value="Tetratricopeptide repeat domain"/>
    <property type="match status" value="1"/>
</dbReference>
<organism evidence="6 7">
    <name type="scientific">Streptomyces cavernicola</name>
    <dbReference type="NCBI Taxonomy" id="3043613"/>
    <lineage>
        <taxon>Bacteria</taxon>
        <taxon>Bacillati</taxon>
        <taxon>Actinomycetota</taxon>
        <taxon>Actinomycetes</taxon>
        <taxon>Kitasatosporales</taxon>
        <taxon>Streptomycetaceae</taxon>
        <taxon>Streptomyces</taxon>
    </lineage>
</organism>
<dbReference type="CDD" id="cd00180">
    <property type="entry name" value="PKc"/>
    <property type="match status" value="1"/>
</dbReference>
<dbReference type="SMART" id="SM00220">
    <property type="entry name" value="S_TKc"/>
    <property type="match status" value="1"/>
</dbReference>
<dbReference type="RefSeq" id="WP_282546187.1">
    <property type="nucleotide sequence ID" value="NZ_JASCIQ010000043.1"/>
</dbReference>
<dbReference type="InterPro" id="IPR036412">
    <property type="entry name" value="HAD-like_sf"/>
</dbReference>
<dbReference type="InterPro" id="IPR001245">
    <property type="entry name" value="Ser-Thr/Tyr_kinase_cat_dom"/>
</dbReference>
<reference evidence="6 7" key="1">
    <citation type="submission" date="2023-05" db="EMBL/GenBank/DDBJ databases">
        <title>Draft genome sequence of Streptomyces sp. B-S-A6 isolated from a cave soil in Thailand.</title>
        <authorList>
            <person name="Chamroensaksri N."/>
            <person name="Muangham S."/>
        </authorList>
    </citation>
    <scope>NUCLEOTIDE SEQUENCE [LARGE SCALE GENOMIC DNA]</scope>
    <source>
        <strain evidence="6 7">B-S-A6</strain>
    </source>
</reference>
<feature type="compositionally biased region" description="Basic and acidic residues" evidence="4">
    <location>
        <begin position="95"/>
        <end position="109"/>
    </location>
</feature>
<keyword evidence="1" id="KW-0902">Two-component regulatory system</keyword>
<dbReference type="InterPro" id="IPR011990">
    <property type="entry name" value="TPR-like_helical_dom_sf"/>
</dbReference>
<dbReference type="Pfam" id="PF03704">
    <property type="entry name" value="BTAD"/>
    <property type="match status" value="1"/>
</dbReference>
<accession>A0ABT6SJD3</accession>
<feature type="compositionally biased region" description="Pro residues" evidence="4">
    <location>
        <begin position="73"/>
        <end position="93"/>
    </location>
</feature>
<dbReference type="PANTHER" id="PTHR35807">
    <property type="entry name" value="TRANSCRIPTIONAL REGULATOR REDD-RELATED"/>
    <property type="match status" value="1"/>
</dbReference>
<dbReference type="SUPFAM" id="SSF48452">
    <property type="entry name" value="TPR-like"/>
    <property type="match status" value="1"/>
</dbReference>
<evidence type="ECO:0000256" key="1">
    <source>
        <dbReference type="ARBA" id="ARBA00023012"/>
    </source>
</evidence>
<sequence length="1684" mass="182163">MPSDLPLPSGRRTDASVTRLADLLAEAGAAARPGPRELAELLWLAGQLGGGEGSTEAGAARPPSPVRDEEAPDAPPTPPPAPDPSSAPRPAGPEPSEHGHGHGRADGRVPLHLPARGESGAGTGGHRTLHVPAPPMLARPLTLQRALRPLKRTVPAPTGHVLDEPATAHRIAALGGDPARWLPVLRPAAERWLRLDLVYDTGPTMPVWRPLVRELRDALAQSGIFRTVSVHRAGPDGRVRHSGAPAPADGRTVTLLVSDCTGPQWRPGPAGDLWYAQLRRWAARMPLAVLQPLPERLWRTTALPTTPGLLTATAPAAPNASLSFESYDGDSSPSEDLLPLPVLEPTATWLGHWAELIADPGGRQLPGAVAWLGLQPPVHSSPGTEPPDTLSPSDLILRFRSHASPEAFRLAGHLAVGRPELPVMRLVQAAIEPDPQPQHLAEVVLSGLLRTPPAATPGAYAFRPGVRELLLGTLPRSAQGRTEQLLSDVGELIDARAGLAAPEFTATTTGGDEPAPSDGPIATVSPGTARLLGGAPPPSPLIAARYRLGPALGRNEKYWSAVDERTGERVVVRLADRDLSAWPGSLPEHPNLVRVLEVGEHEGRPFMALEHVDGPKLSSYRTHAQEAQDMAAALIDAVTTLHAAGVVHGRLVAENILVAPDGTPKISGFALHRRPAASRVDDLQALGQILINLAYAQRWDRDVELPQSFRQLLTDLESGIGPAWPTRLPWPYRPLGPMGLTMWRARQEETGEEVVIQHFSGLDADDPVFTRTTDLLTALHHENVVRVLDRGRTDQGAFLVTERVRGVSLRELLAESGASGVPLARFRRLAHQLAVVVRDMHAQSLPHRDLTANHVLVTDDDHLILCGFALARDVDSAVREDLAKVGTHVQAMATGRAPTSDELRADELVSLPEAWRGQLATLVNDLRFGSLDQARAALTALTTLTRKPAPPRPPRLYRLFGPPRYEEGGRVTEVGLPGSLENAVLYALLIRWGELVSYEQLLADIGEQPPGASAEEQLRAALDFLRAELGDDVVGDAADGMLFFRFGEGDTTDVVRVEELTADAIRAREQGRAADSLRLVEEALDLMHGEPLPGVPGVRAAVARDSMAALSVTLRLTRAELHYADGDFEQALDYATDVLRERWGHPEATRLRMSALHSLGRRVEALNTYQAYEDQLDSPTEADPPIRRLQREIAASLGEARLYIEFTETPQDARTRETLNALLHQALRANLSDLGRLTLQRTDDGQELFVVTAAQGALLTRAVRTLGDIHRALPGNPRLRALLDVRPPDLLEALAAEQVQEPLALALSPELYDSLVVRDQLADARLFRPLGSLARYCVWPAPELANRREERTLTLPSAHASRPFTAQVEFNWTFSGPQLPGGQEPEELVATFRDAASRITVLHPPLDSAAALHQLRQELHAPKSPRVTAQHAVLSLTTERPPAGLAPRRPRLDGVNPLTEATTVLVSFDGPLVHLYPGERAAAQACRELLVGVTEQQDVEETLRGEPVVRNLREAGVHPLDVLRTYAGRPLAHSLRSRLDGIELRAVYQASRNQDGTALLSALRRAGRDVAIVSDTSPEAMDAWLGRNGDVSVNGGFHGRTLRLDRLMPDPDCLSRALEALNNPPRTAAMIGSSVAEYEAAQALGLHFVAYARGAKERRQLRDAGCELIVDSLEELQGFTNPQP</sequence>
<dbReference type="Pfam" id="PF07714">
    <property type="entry name" value="PK_Tyr_Ser-Thr"/>
    <property type="match status" value="2"/>
</dbReference>
<gene>
    <name evidence="6" type="ORF">QIS96_31235</name>
</gene>
<evidence type="ECO:0000256" key="3">
    <source>
        <dbReference type="ARBA" id="ARBA00023163"/>
    </source>
</evidence>
<evidence type="ECO:0000313" key="6">
    <source>
        <dbReference type="EMBL" id="MDI3408280.1"/>
    </source>
</evidence>
<dbReference type="InterPro" id="IPR005158">
    <property type="entry name" value="BTAD"/>
</dbReference>
<dbReference type="PROSITE" id="PS50011">
    <property type="entry name" value="PROTEIN_KINASE_DOM"/>
    <property type="match status" value="1"/>
</dbReference>
<keyword evidence="2" id="KW-0805">Transcription regulation</keyword>
<dbReference type="Gene3D" id="1.10.10.10">
    <property type="entry name" value="Winged helix-like DNA-binding domain superfamily/Winged helix DNA-binding domain"/>
    <property type="match status" value="1"/>
</dbReference>
<dbReference type="InterPro" id="IPR011009">
    <property type="entry name" value="Kinase-like_dom_sf"/>
</dbReference>
<evidence type="ECO:0000256" key="4">
    <source>
        <dbReference type="SAM" id="MobiDB-lite"/>
    </source>
</evidence>
<dbReference type="Gene3D" id="1.10.510.10">
    <property type="entry name" value="Transferase(Phosphotransferase) domain 1"/>
    <property type="match status" value="2"/>
</dbReference>
<dbReference type="Gene3D" id="3.40.50.1000">
    <property type="entry name" value="HAD superfamily/HAD-like"/>
    <property type="match status" value="1"/>
</dbReference>
<dbReference type="SUPFAM" id="SSF56112">
    <property type="entry name" value="Protein kinase-like (PK-like)"/>
    <property type="match status" value="2"/>
</dbReference>
<dbReference type="SUPFAM" id="SSF56784">
    <property type="entry name" value="HAD-like"/>
    <property type="match status" value="1"/>
</dbReference>